<dbReference type="GO" id="GO:0005886">
    <property type="term" value="C:plasma membrane"/>
    <property type="evidence" value="ECO:0007669"/>
    <property type="project" value="EnsemblFungi"/>
</dbReference>
<reference evidence="13" key="1">
    <citation type="journal article" date="2014" name="Microb. Cell Fact.">
        <title>Exploiting Issatchenkia orientalis SD108 for succinic acid production.</title>
        <authorList>
            <person name="Xiao H."/>
            <person name="Shao Z."/>
            <person name="Jiang Y."/>
            <person name="Dole S."/>
            <person name="Zhao H."/>
        </authorList>
    </citation>
    <scope>NUCLEOTIDE SEQUENCE [LARGE SCALE GENOMIC DNA]</scope>
    <source>
        <strain evidence="13">SD108</strain>
    </source>
</reference>
<dbReference type="Proteomes" id="UP000029867">
    <property type="component" value="Unassembled WGS sequence"/>
</dbReference>
<dbReference type="Proteomes" id="UP000249293">
    <property type="component" value="Chromosome 2"/>
</dbReference>
<gene>
    <name evidence="12" type="ORF">BOH78_2098</name>
    <name evidence="10" type="ORF">C5L36_0B02670</name>
    <name evidence="11" type="ORF">JL09_g2690</name>
</gene>
<evidence type="ECO:0000259" key="8">
    <source>
        <dbReference type="PROSITE" id="PS50002"/>
    </source>
</evidence>
<comment type="function">
    <text evidence="3">Plays a role in endocytosis and trafficking to the vacuole. Functions with type I myosins to restore polarity of the actin cytoskeleton after NaCl stress.</text>
</comment>
<dbReference type="EMBL" id="JQFK01000023">
    <property type="protein sequence ID" value="KGK38170.1"/>
    <property type="molecule type" value="Genomic_DNA"/>
</dbReference>
<feature type="domain" description="SH3" evidence="8">
    <location>
        <begin position="567"/>
        <end position="625"/>
    </location>
</feature>
<feature type="domain" description="SH3" evidence="8">
    <location>
        <begin position="488"/>
        <end position="548"/>
    </location>
</feature>
<dbReference type="eggNOG" id="KOG3565">
    <property type="taxonomic scope" value="Eukaryota"/>
</dbReference>
<dbReference type="PANTHER" id="PTHR15735:SF21">
    <property type="entry name" value="PROTEIN NERVOUS WRECK"/>
    <property type="match status" value="1"/>
</dbReference>
<dbReference type="Gene3D" id="1.20.1270.60">
    <property type="entry name" value="Arfaptin homology (AH) domain/BAR domain"/>
    <property type="match status" value="1"/>
</dbReference>
<dbReference type="PRINTS" id="PR00452">
    <property type="entry name" value="SH3DOMAIN"/>
</dbReference>
<dbReference type="SUPFAM" id="SSF103657">
    <property type="entry name" value="BAR/IMD domain-like"/>
    <property type="match status" value="1"/>
</dbReference>
<organism evidence="11 13">
    <name type="scientific">Pichia kudriavzevii</name>
    <name type="common">Yeast</name>
    <name type="synonym">Issatchenkia orientalis</name>
    <dbReference type="NCBI Taxonomy" id="4909"/>
    <lineage>
        <taxon>Eukaryota</taxon>
        <taxon>Fungi</taxon>
        <taxon>Dikarya</taxon>
        <taxon>Ascomycota</taxon>
        <taxon>Saccharomycotina</taxon>
        <taxon>Pichiomycetes</taxon>
        <taxon>Pichiales</taxon>
        <taxon>Pichiaceae</taxon>
        <taxon>Pichia</taxon>
    </lineage>
</organism>
<evidence type="ECO:0000256" key="2">
    <source>
        <dbReference type="ARBA" id="ARBA00023054"/>
    </source>
</evidence>
<dbReference type="CDD" id="cd11778">
    <property type="entry name" value="SH3_Bzz1_2"/>
    <property type="match status" value="1"/>
</dbReference>
<dbReference type="GO" id="GO:0009651">
    <property type="term" value="P:response to salt stress"/>
    <property type="evidence" value="ECO:0007669"/>
    <property type="project" value="EnsemblFungi"/>
</dbReference>
<dbReference type="OrthoDB" id="8783038at2759"/>
<keyword evidence="2 7" id="KW-0175">Coiled coil</keyword>
<dbReference type="SMART" id="SM00326">
    <property type="entry name" value="SH3"/>
    <property type="match status" value="2"/>
</dbReference>
<evidence type="ECO:0000313" key="12">
    <source>
        <dbReference type="EMBL" id="ONH74966.1"/>
    </source>
</evidence>
<dbReference type="Pfam" id="PF00018">
    <property type="entry name" value="SH3_1"/>
    <property type="match status" value="1"/>
</dbReference>
<dbReference type="GO" id="GO:0045010">
    <property type="term" value="P:actin nucleation"/>
    <property type="evidence" value="ECO:0007669"/>
    <property type="project" value="EnsemblFungi"/>
</dbReference>
<evidence type="ECO:0000259" key="9">
    <source>
        <dbReference type="PROSITE" id="PS51741"/>
    </source>
</evidence>
<dbReference type="STRING" id="4909.A0A099NZS7"/>
<dbReference type="InterPro" id="IPR035459">
    <property type="entry name" value="Bzz1_SH3_1"/>
</dbReference>
<comment type="similarity">
    <text evidence="4">Belongs to the BZZ1 family.</text>
</comment>
<dbReference type="HOGENOM" id="CLU_015390_1_0_1"/>
<dbReference type="GO" id="GO:0006897">
    <property type="term" value="P:endocytosis"/>
    <property type="evidence" value="ECO:0007669"/>
    <property type="project" value="EnsemblFungi"/>
</dbReference>
<dbReference type="GO" id="GO:0008047">
    <property type="term" value="F:enzyme activator activity"/>
    <property type="evidence" value="ECO:0007669"/>
    <property type="project" value="EnsemblFungi"/>
</dbReference>
<evidence type="ECO:0000256" key="1">
    <source>
        <dbReference type="ARBA" id="ARBA00022443"/>
    </source>
</evidence>
<protein>
    <recommendedName>
        <fullName evidence="5">Protein BZZ1</fullName>
    </recommendedName>
</protein>
<keyword evidence="15" id="KW-1185">Reference proteome</keyword>
<reference evidence="11" key="2">
    <citation type="submission" date="2014-08" db="EMBL/GenBank/DDBJ databases">
        <title>Exploiting Issatchenkia orientalis SD108 for Succinic Acid Production.</title>
        <authorList>
            <person name="Xiao H."/>
            <person name="Shao Z."/>
            <person name="Jiang Y."/>
            <person name="Dole S."/>
            <person name="Zhao H."/>
        </authorList>
    </citation>
    <scope>NUCLEOTIDE SEQUENCE [LARGE SCALE GENOMIC DNA]</scope>
    <source>
        <strain evidence="11">SD108</strain>
    </source>
</reference>
<dbReference type="SUPFAM" id="SSF50044">
    <property type="entry name" value="SH3-domain"/>
    <property type="match status" value="2"/>
</dbReference>
<keyword evidence="1 6" id="KW-0728">SH3 domain</keyword>
<reference evidence="10 15" key="5">
    <citation type="submission" date="2018-06" db="EMBL/GenBank/DDBJ databases">
        <title>Population genomics shows no distinction between pathogenic Candida krusei and environmental Pichia kudriavzevii: One species, four names.</title>
        <authorList>
            <person name="Douglass A.P."/>
            <person name="Offei B."/>
            <person name="Braun-Galleani S."/>
            <person name="Coughlan A.Y."/>
            <person name="Martos A."/>
            <person name="Ortiz-Merino R.A."/>
            <person name="Byrne K.P."/>
            <person name="Wolfe K.H."/>
        </authorList>
    </citation>
    <scope>NUCLEOTIDE SEQUENCE [LARGE SCALE GENOMIC DNA]</scope>
    <source>
        <strain evidence="10 15">CBS573</strain>
    </source>
</reference>
<dbReference type="EMBL" id="MQVM01000008">
    <property type="protein sequence ID" value="ONH74966.1"/>
    <property type="molecule type" value="Genomic_DNA"/>
</dbReference>
<dbReference type="EMBL" id="CP028774">
    <property type="protein sequence ID" value="AWU75008.1"/>
    <property type="molecule type" value="Genomic_DNA"/>
</dbReference>
<sequence length="625" mass="70941">MDVSIGDEIKDGFKKTESWVKSNLAFVQEMESFYKQRSLIEREYAEKLTKLAQESLQKTTKLGPTLSVGDEPTITPGSLECASVVAWKEVLIQCENIAREKMKLSGKFDSYVAQGLSKLAIKYSGIKDRWKQFDDDLKSTRDKHYNDMTVKKKAYDSACEAMESQRAKSLKSTNEKHQEKLTKREAEMNISKNAYLISISVCNGLKDKYYYQDTPEILDGLQELNEAKVSKVNSILLSSSELEKKSNERINTFIDSIDSVVKQNLPKLDTAMFVKHNISNWSEPAHFQYIPSSIWHDDDQMIVNDSALYDLKLRLNNACATYEKLSEICNDEKQVVEEVLVERNKLVGDTFNEVQVKTPEEYQKFEELLIKSISTLQKFTNDDTKRVMAEVEIQTIQSATGDIDMTITTPIHEKKKSKFGFLKLNKHQGNSAEEPEMEVQELSQDVNNIRITPSNTKSRLFNTLGKIVDAYNTPVGEPINFRSTTTSSLSKVAIAQYPYEAQGEDEISMNKGDQFDIVDEDDGSGWTFVKSSYDEGLVPTSYLKIEQVQLQQKKKIPPKVVPRKNTKTIKRMEILYDYQSQGDDELSLQTGDIVTIIQDDDGSGWTEGEINGETGLFPTSYGTLV</sequence>
<dbReference type="Gene3D" id="2.30.30.40">
    <property type="entry name" value="SH3 Domains"/>
    <property type="match status" value="2"/>
</dbReference>
<evidence type="ECO:0000313" key="14">
    <source>
        <dbReference type="Proteomes" id="UP000189274"/>
    </source>
</evidence>
<dbReference type="AlphaFoldDB" id="A0A099NZS7"/>
<reference evidence="12" key="4">
    <citation type="submission" date="2017-01" db="EMBL/GenBank/DDBJ databases">
        <authorList>
            <person name="Mah S.A."/>
            <person name="Swanson W.J."/>
            <person name="Moy G.W."/>
            <person name="Vacquier V.D."/>
        </authorList>
    </citation>
    <scope>NUCLEOTIDE SEQUENCE [LARGE SCALE GENOMIC DNA]</scope>
    <source>
        <strain evidence="12">129</strain>
    </source>
</reference>
<evidence type="ECO:0000256" key="6">
    <source>
        <dbReference type="PROSITE-ProRule" id="PRU00192"/>
    </source>
</evidence>
<dbReference type="InterPro" id="IPR036028">
    <property type="entry name" value="SH3-like_dom_sf"/>
</dbReference>
<accession>A0A099NZS7</accession>
<evidence type="ECO:0000256" key="7">
    <source>
        <dbReference type="PROSITE-ProRule" id="PRU01077"/>
    </source>
</evidence>
<evidence type="ECO:0000313" key="13">
    <source>
        <dbReference type="Proteomes" id="UP000029867"/>
    </source>
</evidence>
<evidence type="ECO:0000256" key="3">
    <source>
        <dbReference type="ARBA" id="ARBA00054085"/>
    </source>
</evidence>
<dbReference type="InterPro" id="IPR001060">
    <property type="entry name" value="FCH_dom"/>
</dbReference>
<dbReference type="PROSITE" id="PS51741">
    <property type="entry name" value="F_BAR"/>
    <property type="match status" value="1"/>
</dbReference>
<dbReference type="InterPro" id="IPR001452">
    <property type="entry name" value="SH3_domain"/>
</dbReference>
<dbReference type="Pfam" id="PF14604">
    <property type="entry name" value="SH3_9"/>
    <property type="match status" value="1"/>
</dbReference>
<evidence type="ECO:0000256" key="4">
    <source>
        <dbReference type="ARBA" id="ARBA00061387"/>
    </source>
</evidence>
<dbReference type="GO" id="GO:0030833">
    <property type="term" value="P:regulation of actin filament polymerization"/>
    <property type="evidence" value="ECO:0007669"/>
    <property type="project" value="TreeGrafter"/>
</dbReference>
<dbReference type="Proteomes" id="UP000189274">
    <property type="component" value="Unassembled WGS sequence"/>
</dbReference>
<dbReference type="GO" id="GO:0030479">
    <property type="term" value="C:actin cortical patch"/>
    <property type="evidence" value="ECO:0007669"/>
    <property type="project" value="EnsemblFungi"/>
</dbReference>
<feature type="domain" description="F-BAR" evidence="9">
    <location>
        <begin position="3"/>
        <end position="269"/>
    </location>
</feature>
<dbReference type="CDD" id="cd11912">
    <property type="entry name" value="SH3_Bzz1_1"/>
    <property type="match status" value="1"/>
</dbReference>
<dbReference type="FunFam" id="2.30.30.40:FF:000072">
    <property type="entry name" value="Unconventional Myosin IB"/>
    <property type="match status" value="1"/>
</dbReference>
<dbReference type="Pfam" id="PF00611">
    <property type="entry name" value="FCH"/>
    <property type="match status" value="1"/>
</dbReference>
<evidence type="ECO:0000313" key="11">
    <source>
        <dbReference type="EMBL" id="KGK38170.1"/>
    </source>
</evidence>
<dbReference type="InterPro" id="IPR027267">
    <property type="entry name" value="AH/BAR_dom_sf"/>
</dbReference>
<evidence type="ECO:0000313" key="15">
    <source>
        <dbReference type="Proteomes" id="UP000249293"/>
    </source>
</evidence>
<proteinExistence type="inferred from homology"/>
<dbReference type="FunFam" id="1.20.1270.60:FF:000060">
    <property type="entry name" value="Actin polymerization protein Bzz1"/>
    <property type="match status" value="1"/>
</dbReference>
<dbReference type="InterPro" id="IPR031160">
    <property type="entry name" value="F_BAR_dom"/>
</dbReference>
<dbReference type="GO" id="GO:0005543">
    <property type="term" value="F:phospholipid binding"/>
    <property type="evidence" value="ECO:0007669"/>
    <property type="project" value="EnsemblFungi"/>
</dbReference>
<dbReference type="PANTHER" id="PTHR15735">
    <property type="entry name" value="FCH AND DOUBLE SH3 DOMAINS PROTEIN"/>
    <property type="match status" value="1"/>
</dbReference>
<evidence type="ECO:0000256" key="5">
    <source>
        <dbReference type="ARBA" id="ARBA00074946"/>
    </source>
</evidence>
<dbReference type="VEuPathDB" id="FungiDB:C5L36_0B02670"/>
<dbReference type="PROSITE" id="PS50002">
    <property type="entry name" value="SH3"/>
    <property type="match status" value="2"/>
</dbReference>
<name>A0A099NZS7_PICKU</name>
<evidence type="ECO:0000313" key="10">
    <source>
        <dbReference type="EMBL" id="AWU75008.1"/>
    </source>
</evidence>
<reference evidence="14" key="3">
    <citation type="journal article" date="2017" name="Genome Announc.">
        <title>Genome sequences of Cyberlindnera fabianii 65, Pichia kudriavzevii 129, and Saccharomyces cerevisiae 131 isolated from fermented masau fruits in Zimbabwe.</title>
        <authorList>
            <person name="van Rijswijck I.M.H."/>
            <person name="Derks M.F.L."/>
            <person name="Abee T."/>
            <person name="de Ridder D."/>
            <person name="Smid E.J."/>
        </authorList>
    </citation>
    <scope>NUCLEOTIDE SEQUENCE [LARGE SCALE GENOMIC DNA]</scope>
    <source>
        <strain evidence="14">129</strain>
    </source>
</reference>
<dbReference type="SMART" id="SM00055">
    <property type="entry name" value="FCH"/>
    <property type="match status" value="1"/>
</dbReference>